<dbReference type="AlphaFoldDB" id="A0A4U0QMW6"/>
<dbReference type="GO" id="GO:0005975">
    <property type="term" value="P:carbohydrate metabolic process"/>
    <property type="evidence" value="ECO:0007669"/>
    <property type="project" value="InterPro"/>
</dbReference>
<evidence type="ECO:0000256" key="9">
    <source>
        <dbReference type="ARBA" id="ARBA00023277"/>
    </source>
</evidence>
<gene>
    <name evidence="11" type="primary">gph</name>
    <name evidence="11" type="ORF">FA740_15085</name>
</gene>
<evidence type="ECO:0000256" key="3">
    <source>
        <dbReference type="ARBA" id="ARBA00004818"/>
    </source>
</evidence>
<dbReference type="GO" id="GO:0046295">
    <property type="term" value="P:glycolate biosynthetic process"/>
    <property type="evidence" value="ECO:0007669"/>
    <property type="project" value="UniProtKB-UniRule"/>
</dbReference>
<evidence type="ECO:0000256" key="7">
    <source>
        <dbReference type="ARBA" id="ARBA00022801"/>
    </source>
</evidence>
<dbReference type="PANTHER" id="PTHR43434:SF1">
    <property type="entry name" value="PHOSPHOGLYCOLATE PHOSPHATASE"/>
    <property type="match status" value="1"/>
</dbReference>
<dbReference type="OrthoDB" id="9793014at2"/>
<dbReference type="InterPro" id="IPR041492">
    <property type="entry name" value="HAD_2"/>
</dbReference>
<dbReference type="PRINTS" id="PR00413">
    <property type="entry name" value="HADHALOGNASE"/>
</dbReference>
<keyword evidence="8 10" id="KW-0460">Magnesium</keyword>
<dbReference type="GO" id="GO:0008967">
    <property type="term" value="F:phosphoglycolate phosphatase activity"/>
    <property type="evidence" value="ECO:0007669"/>
    <property type="project" value="UniProtKB-UniRule"/>
</dbReference>
<evidence type="ECO:0000256" key="10">
    <source>
        <dbReference type="HAMAP-Rule" id="MF_00495"/>
    </source>
</evidence>
<dbReference type="NCBIfam" id="TIGR01549">
    <property type="entry name" value="HAD-SF-IA-v1"/>
    <property type="match status" value="1"/>
</dbReference>
<dbReference type="NCBIfam" id="TIGR01449">
    <property type="entry name" value="PGP_bact"/>
    <property type="match status" value="1"/>
</dbReference>
<evidence type="ECO:0000313" key="11">
    <source>
        <dbReference type="EMBL" id="TJZ82432.1"/>
    </source>
</evidence>
<evidence type="ECO:0000313" key="12">
    <source>
        <dbReference type="Proteomes" id="UP000306223"/>
    </source>
</evidence>
<dbReference type="GO" id="GO:0046872">
    <property type="term" value="F:metal ion binding"/>
    <property type="evidence" value="ECO:0007669"/>
    <property type="project" value="UniProtKB-KW"/>
</dbReference>
<feature type="binding site" evidence="10">
    <location>
        <position position="11"/>
    </location>
    <ligand>
        <name>Mg(2+)</name>
        <dbReference type="ChEBI" id="CHEBI:18420"/>
    </ligand>
</feature>
<feature type="binding site" evidence="10">
    <location>
        <position position="170"/>
    </location>
    <ligand>
        <name>Mg(2+)</name>
        <dbReference type="ChEBI" id="CHEBI:18420"/>
    </ligand>
</feature>
<dbReference type="Proteomes" id="UP000306223">
    <property type="component" value="Unassembled WGS sequence"/>
</dbReference>
<dbReference type="InterPro" id="IPR023198">
    <property type="entry name" value="PGP-like_dom2"/>
</dbReference>
<dbReference type="HAMAP" id="MF_00495">
    <property type="entry name" value="GPH_hydrolase_bact"/>
    <property type="match status" value="1"/>
</dbReference>
<dbReference type="SFLD" id="SFLDG01129">
    <property type="entry name" value="C1.5:_HAD__Beta-PGM__Phosphata"/>
    <property type="match status" value="1"/>
</dbReference>
<keyword evidence="7 10" id="KW-0378">Hydrolase</keyword>
<protein>
    <recommendedName>
        <fullName evidence="5 10">Phosphoglycolate phosphatase</fullName>
        <shortName evidence="10">PGP</shortName>
        <shortName evidence="10">PGPase</shortName>
        <ecNumber evidence="5 10">3.1.3.18</ecNumber>
    </recommendedName>
</protein>
<dbReference type="SFLD" id="SFLDS00003">
    <property type="entry name" value="Haloacid_Dehalogenase"/>
    <property type="match status" value="1"/>
</dbReference>
<dbReference type="Pfam" id="PF13419">
    <property type="entry name" value="HAD_2"/>
    <property type="match status" value="1"/>
</dbReference>
<evidence type="ECO:0000256" key="2">
    <source>
        <dbReference type="ARBA" id="ARBA00001946"/>
    </source>
</evidence>
<evidence type="ECO:0000256" key="6">
    <source>
        <dbReference type="ARBA" id="ARBA00022723"/>
    </source>
</evidence>
<dbReference type="SUPFAM" id="SSF56784">
    <property type="entry name" value="HAD-like"/>
    <property type="match status" value="1"/>
</dbReference>
<dbReference type="EMBL" id="SUNH01000022">
    <property type="protein sequence ID" value="TJZ82432.1"/>
    <property type="molecule type" value="Genomic_DNA"/>
</dbReference>
<dbReference type="Gene3D" id="3.40.50.1000">
    <property type="entry name" value="HAD superfamily/HAD-like"/>
    <property type="match status" value="1"/>
</dbReference>
<dbReference type="UniPathway" id="UPA00865">
    <property type="reaction ID" value="UER00834"/>
</dbReference>
<accession>A0A4U0QMW6</accession>
<dbReference type="InterPro" id="IPR006439">
    <property type="entry name" value="HAD-SF_hydro_IA"/>
</dbReference>
<dbReference type="InterPro" id="IPR036412">
    <property type="entry name" value="HAD-like_sf"/>
</dbReference>
<comment type="catalytic activity">
    <reaction evidence="1 10">
        <text>2-phosphoglycolate + H2O = glycolate + phosphate</text>
        <dbReference type="Rhea" id="RHEA:14369"/>
        <dbReference type="ChEBI" id="CHEBI:15377"/>
        <dbReference type="ChEBI" id="CHEBI:29805"/>
        <dbReference type="ChEBI" id="CHEBI:43474"/>
        <dbReference type="ChEBI" id="CHEBI:58033"/>
        <dbReference type="EC" id="3.1.3.18"/>
    </reaction>
</comment>
<comment type="function">
    <text evidence="10">Specifically catalyzes the dephosphorylation of 2-phosphoglycolate. Is involved in the dissimilation of the intracellular 2-phosphoglycolate formed during the DNA repair of 3'-phosphoglycolate ends, a major class of DNA lesions induced by oxidative stress.</text>
</comment>
<evidence type="ECO:0000256" key="8">
    <source>
        <dbReference type="ARBA" id="ARBA00022842"/>
    </source>
</evidence>
<dbReference type="InterPro" id="IPR050155">
    <property type="entry name" value="HAD-like_hydrolase_sf"/>
</dbReference>
<organism evidence="11 12">
    <name type="scientific">Paracoccus hibiscisoli</name>
    <dbReference type="NCBI Taxonomy" id="2023261"/>
    <lineage>
        <taxon>Bacteria</taxon>
        <taxon>Pseudomonadati</taxon>
        <taxon>Pseudomonadota</taxon>
        <taxon>Alphaproteobacteria</taxon>
        <taxon>Rhodobacterales</taxon>
        <taxon>Paracoccaceae</taxon>
        <taxon>Paracoccus</taxon>
    </lineage>
</organism>
<proteinExistence type="inferred from homology"/>
<comment type="similarity">
    <text evidence="4 10">Belongs to the HAD-like hydrolase superfamily. CbbY/CbbZ/Gph/YieH family.</text>
</comment>
<dbReference type="GO" id="GO:0006281">
    <property type="term" value="P:DNA repair"/>
    <property type="evidence" value="ECO:0007669"/>
    <property type="project" value="TreeGrafter"/>
</dbReference>
<evidence type="ECO:0000256" key="1">
    <source>
        <dbReference type="ARBA" id="ARBA00000830"/>
    </source>
</evidence>
<comment type="caution">
    <text evidence="11">The sequence shown here is derived from an EMBL/GenBank/DDBJ whole genome shotgun (WGS) entry which is preliminary data.</text>
</comment>
<feature type="active site" description="Nucleophile" evidence="10">
    <location>
        <position position="11"/>
    </location>
</feature>
<evidence type="ECO:0000256" key="4">
    <source>
        <dbReference type="ARBA" id="ARBA00006171"/>
    </source>
</evidence>
<keyword evidence="12" id="KW-1185">Reference proteome</keyword>
<keyword evidence="9 10" id="KW-0119">Carbohydrate metabolism</keyword>
<comment type="pathway">
    <text evidence="3 10">Organic acid metabolism; glycolate biosynthesis; glycolate from 2-phosphoglycolate: step 1/1.</text>
</comment>
<dbReference type="Gene3D" id="1.10.150.240">
    <property type="entry name" value="Putative phosphatase, domain 2"/>
    <property type="match status" value="1"/>
</dbReference>
<evidence type="ECO:0000256" key="5">
    <source>
        <dbReference type="ARBA" id="ARBA00013078"/>
    </source>
</evidence>
<name>A0A4U0QMW6_9RHOB</name>
<keyword evidence="6 10" id="KW-0479">Metal-binding</keyword>
<dbReference type="GO" id="GO:0005829">
    <property type="term" value="C:cytosol"/>
    <property type="evidence" value="ECO:0007669"/>
    <property type="project" value="TreeGrafter"/>
</dbReference>
<dbReference type="EC" id="3.1.3.18" evidence="5 10"/>
<dbReference type="InterPro" id="IPR023214">
    <property type="entry name" value="HAD_sf"/>
</dbReference>
<reference evidence="11 12" key="1">
    <citation type="submission" date="2019-04" db="EMBL/GenBank/DDBJ databases">
        <authorList>
            <person name="Li J."/>
        </authorList>
    </citation>
    <scope>NUCLEOTIDE SEQUENCE [LARGE SCALE GENOMIC DNA]</scope>
    <source>
        <strain evidence="11 12">CCTCC AB2016182</strain>
    </source>
</reference>
<comment type="cofactor">
    <cofactor evidence="2 10">
        <name>Mg(2+)</name>
        <dbReference type="ChEBI" id="CHEBI:18420"/>
    </cofactor>
</comment>
<sequence length="227" mass="24374">MMSRPCPIVFDLDGTLIDSAPDIHACVSAVLRQHHITPLPLPRVRSFIGGGVELLWSRIIAACSIDPVHRPALIAAFMARYHDATALTRMFPSVIEVLGRLADAGHPMGICTNKPMGPTLQVLDHFGLSHLFPVVVGGDTLPQKKPDPAPLRLALERLGTVDGNALFVGDSAFDAHCATAVPVPFLLYSGGYRLSPVAELPHDGVFDHFDALPDLVAETLMARPRSA</sequence>
<dbReference type="InterPro" id="IPR037512">
    <property type="entry name" value="PGPase_prok"/>
</dbReference>
<dbReference type="PANTHER" id="PTHR43434">
    <property type="entry name" value="PHOSPHOGLYCOLATE PHOSPHATASE"/>
    <property type="match status" value="1"/>
</dbReference>
<feature type="binding site" evidence="10">
    <location>
        <position position="13"/>
    </location>
    <ligand>
        <name>Mg(2+)</name>
        <dbReference type="ChEBI" id="CHEBI:18420"/>
    </ligand>
</feature>